<gene>
    <name evidence="3" type="ORF">BN988_01607</name>
</gene>
<dbReference type="InterPro" id="IPR027417">
    <property type="entry name" value="P-loop_NTPase"/>
</dbReference>
<dbReference type="EMBL" id="CCAX010000001">
    <property type="protein sequence ID" value="CDO03107.1"/>
    <property type="molecule type" value="Genomic_DNA"/>
</dbReference>
<dbReference type="Proteomes" id="UP000028863">
    <property type="component" value="Unassembled WGS sequence"/>
</dbReference>
<dbReference type="InterPro" id="IPR046461">
    <property type="entry name" value="TerL_ATPase"/>
</dbReference>
<accession>W9AJP3</accession>
<dbReference type="InterPro" id="IPR046462">
    <property type="entry name" value="TerL_nuclease"/>
</dbReference>
<evidence type="ECO:0000313" key="4">
    <source>
        <dbReference type="Proteomes" id="UP000028863"/>
    </source>
</evidence>
<dbReference type="Pfam" id="PF20441">
    <property type="entry name" value="TerL_nuclease"/>
    <property type="match status" value="1"/>
</dbReference>
<name>W9AJP3_9BACI</name>
<organism evidence="3 4">
    <name type="scientific">Oceanobacillus picturae</name>
    <dbReference type="NCBI Taxonomy" id="171693"/>
    <lineage>
        <taxon>Bacteria</taxon>
        <taxon>Bacillati</taxon>
        <taxon>Bacillota</taxon>
        <taxon>Bacilli</taxon>
        <taxon>Bacillales</taxon>
        <taxon>Bacillaceae</taxon>
        <taxon>Oceanobacillus</taxon>
    </lineage>
</organism>
<dbReference type="InterPro" id="IPR005021">
    <property type="entry name" value="Terminase_largesu-like"/>
</dbReference>
<keyword evidence="4" id="KW-1185">Reference proteome</keyword>
<dbReference type="Gene3D" id="3.40.50.300">
    <property type="entry name" value="P-loop containing nucleotide triphosphate hydrolases"/>
    <property type="match status" value="1"/>
</dbReference>
<feature type="domain" description="Terminase large subunit-like endonuclease" evidence="2">
    <location>
        <begin position="270"/>
        <end position="553"/>
    </location>
</feature>
<dbReference type="GO" id="GO:0004519">
    <property type="term" value="F:endonuclease activity"/>
    <property type="evidence" value="ECO:0007669"/>
    <property type="project" value="InterPro"/>
</dbReference>
<dbReference type="STRING" id="171693.BN988_01607"/>
<dbReference type="Pfam" id="PF03354">
    <property type="entry name" value="TerL_ATPase"/>
    <property type="match status" value="1"/>
</dbReference>
<reference evidence="3" key="2">
    <citation type="submission" date="2014-03" db="EMBL/GenBank/DDBJ databases">
        <authorList>
            <person name="Urmite Genomes"/>
        </authorList>
    </citation>
    <scope>NUCLEOTIDE SEQUENCE</scope>
    <source>
        <strain evidence="3">S1</strain>
    </source>
</reference>
<comment type="caution">
    <text evidence="3">The sequence shown here is derived from an EMBL/GenBank/DDBJ whole genome shotgun (WGS) entry which is preliminary data.</text>
</comment>
<dbReference type="RefSeq" id="WP_036574762.1">
    <property type="nucleotide sequence ID" value="NZ_CABLBW010000001.1"/>
</dbReference>
<dbReference type="PANTHER" id="PTHR41287:SF1">
    <property type="entry name" value="PROTEIN YMFN"/>
    <property type="match status" value="1"/>
</dbReference>
<evidence type="ECO:0000259" key="2">
    <source>
        <dbReference type="Pfam" id="PF20441"/>
    </source>
</evidence>
<reference evidence="3" key="1">
    <citation type="submission" date="2014-03" db="EMBL/GenBank/DDBJ databases">
        <title>Draft genome sequencing of Oceanobacillus picturae strain S1 isolated from human gut.</title>
        <authorList>
            <person name="Croce O."/>
            <person name="Lagier J.C."/>
            <person name="Raoult D."/>
        </authorList>
    </citation>
    <scope>NUCLEOTIDE SEQUENCE [LARGE SCALE GENOMIC DNA]</scope>
    <source>
        <strain evidence="3">S1</strain>
    </source>
</reference>
<proteinExistence type="predicted"/>
<protein>
    <submittedName>
        <fullName evidence="3">Phage terminase-like protein, large subunit</fullName>
    </submittedName>
</protein>
<evidence type="ECO:0000313" key="3">
    <source>
        <dbReference type="EMBL" id="CDO03107.1"/>
    </source>
</evidence>
<evidence type="ECO:0000259" key="1">
    <source>
        <dbReference type="Pfam" id="PF03354"/>
    </source>
</evidence>
<feature type="domain" description="Terminase large subunit-like ATPase" evidence="1">
    <location>
        <begin position="88"/>
        <end position="260"/>
    </location>
</feature>
<sequence length="569" mass="65764">MHHVVAEPGIRYELIQYSEKVLNGDIVACQKHKWACQRFLYDLEREGTEEFPYVFDEERAERFFDWMRLFKHRKGVLAGQYIEPHIIQKFIFGNIYGWIHKATHLRRFTKGYWQTARKEAKSQSLGASGSYEASAFGEPSAEVYCAATKKDQAKIVWEEIEAMIMGNEDLRDRFKVAYGTITHLKSGSIIKPLSKEDRKTGDGTNPSAFFIDEYHAHETMEIYDIGDSGMGARLQPLLMIITTAGFDLNKPCYRVEYKYVSQILDPNSSIENDNYFGMINELDKDDDIKDEKNWPKANPIKCSYEGGINYLRSQLKIALDVPEKMRNFLTKNMNIWVDAKDNGYMDMSKWKKCEVDKERDLKKYPLWIGLDLSSTTDLSSIGLVFRLDDGKYAIKQHSFMPEDKLQERIKTDNVPFDLWEEQNYLTTTPGSVVDYSYIAQHIISLRDEGYNIIEIDYDKWNASHFAQQMELEGFTMVEIPQMLRHLSGPTKEFRKCAYAGEIIHFDDPLLTWAVGNAIQKQDAQENIMLDKSKSTERIDPAAGVINGFSRAMVGDTQDLSSHFLNNWSM</sequence>
<dbReference type="PANTHER" id="PTHR41287">
    <property type="match status" value="1"/>
</dbReference>
<dbReference type="AlphaFoldDB" id="W9AJP3"/>
<dbReference type="eggNOG" id="COG4626">
    <property type="taxonomic scope" value="Bacteria"/>
</dbReference>